<sequence>MALPAPARYGYVVREYPGWYQVSFKGDDGCRYAHAPESTSLWIERPNGAVTESADTLTSEFPISECDADAILGIININGSLYLNTVLRSEPVANVSFDQATAVDCRTSPIFSVKMVHMFPLDVPRGDGGMPTGRYDDAVLLGDDTVDWQKAQFDGSTGTSPVSRDPGCVAYPAIDLNAGIIGDINRLLTTGHYYSRAADLTHSLQRQWERDMLPLRPRRFATEFSGRLASSPNGLYDGFPDADEQSKTLYELADPMFNWTQGMAHNIPPHWLTVLMQGYVGYSQQSWHGRRVEVMVIGRRSVHRSGTRLNARGIDSEGHVGNFVESETRLRVDGSPWKSFVQCRGSVPVFWGQRNIFAPAYFTRPINESEQAFLLHHKDLRDLYGDNVYIWLLSLLDVKASEIFLVQALDHLMQTFSNMPIQLIKYNYNEKVKKSSVVPELLAFVNTKLLGTLRSMGYFDGSIMSVKDDVAVSKGVVEHTQRGVFRVNCLDCLDRTNAMQLMVAWVWLADMLDPHGLTNMYEYTEDGENDFSGSLRHFRDMWCSHGDAISLIHAGTESIYSQHIREGRHSYGALFHYTKTMVTRACSIVFSDEARQACLNLVLNNASPSKDSPRAVDTEITVPELPSPEPVTHGDLVIWCGTWNMNGATLSNNDNIHDWMASGAEKGAEVFVFFVQEFVELSVLNVLSGRTEENKEMLFNGKILRALGELYQGRGVSFVHLKSCSMVGLYMTVFVSTRLVPSVKNIETTAVKTGFSGSVGNKGAVGMRFSIGGQQITLVDVHINSGKLPTRVRIQELDGVMRNVFHEHAPRVLFDADLFIFAGDFNFQVVVDDGYTTADIFRHIYGGGLDYLLRYDEFLSDLKNQLPFVSRLQEAPINFDPTYKFKKGTDFYDAKRTPAWCDRILYGGAGLPTPDQRVHCLSYRRHNLMISSDHKAVSALFVLEAQKAPSREEDMSLIEL</sequence>
<keyword evidence="6" id="KW-0540">Nuclease</keyword>
<dbReference type="PROSITE" id="PS50275">
    <property type="entry name" value="SAC"/>
    <property type="match status" value="1"/>
</dbReference>
<dbReference type="PANTHER" id="PTHR11200:SF275">
    <property type="entry name" value="LD06095P"/>
    <property type="match status" value="1"/>
</dbReference>
<comment type="similarity">
    <text evidence="2">In the central section; belongs to the inositol 1,4,5-trisphosphate 5-phosphatase family.</text>
</comment>
<evidence type="ECO:0000256" key="4">
    <source>
        <dbReference type="ARBA" id="ARBA00022801"/>
    </source>
</evidence>
<evidence type="ECO:0000259" key="5">
    <source>
        <dbReference type="PROSITE" id="PS50275"/>
    </source>
</evidence>
<comment type="similarity">
    <text evidence="1">Belongs to the synaptojanin family.</text>
</comment>
<dbReference type="OrthoDB" id="405996at2759"/>
<dbReference type="GO" id="GO:0004519">
    <property type="term" value="F:endonuclease activity"/>
    <property type="evidence" value="ECO:0007669"/>
    <property type="project" value="UniProtKB-KW"/>
</dbReference>
<dbReference type="InterPro" id="IPR000300">
    <property type="entry name" value="IPPc"/>
</dbReference>
<dbReference type="SMART" id="SM00128">
    <property type="entry name" value="IPPc"/>
    <property type="match status" value="1"/>
</dbReference>
<dbReference type="InterPro" id="IPR046985">
    <property type="entry name" value="IP5"/>
</dbReference>
<evidence type="ECO:0000256" key="1">
    <source>
        <dbReference type="ARBA" id="ARBA00008943"/>
    </source>
</evidence>
<evidence type="ECO:0000313" key="6">
    <source>
        <dbReference type="EMBL" id="GBE60166.1"/>
    </source>
</evidence>
<keyword evidence="4" id="KW-0378">Hydrolase</keyword>
<dbReference type="Pfam" id="PF02383">
    <property type="entry name" value="Syja_N"/>
    <property type="match status" value="1"/>
</dbReference>
<dbReference type="RefSeq" id="XP_028866409.1">
    <property type="nucleotide sequence ID" value="XM_029010576.1"/>
</dbReference>
<gene>
    <name evidence="6" type="ORF">BOVATA_016590</name>
</gene>
<accession>A0A2H6KB07</accession>
<dbReference type="GO" id="GO:0004439">
    <property type="term" value="F:phosphatidylinositol-4,5-bisphosphate 5-phosphatase activity"/>
    <property type="evidence" value="ECO:0007669"/>
    <property type="project" value="UniProtKB-EC"/>
</dbReference>
<dbReference type="GO" id="GO:0004527">
    <property type="term" value="F:exonuclease activity"/>
    <property type="evidence" value="ECO:0007669"/>
    <property type="project" value="UniProtKB-KW"/>
</dbReference>
<organism evidence="6 7">
    <name type="scientific">Babesia ovata</name>
    <dbReference type="NCBI Taxonomy" id="189622"/>
    <lineage>
        <taxon>Eukaryota</taxon>
        <taxon>Sar</taxon>
        <taxon>Alveolata</taxon>
        <taxon>Apicomplexa</taxon>
        <taxon>Aconoidasida</taxon>
        <taxon>Piroplasmida</taxon>
        <taxon>Babesiidae</taxon>
        <taxon>Babesia</taxon>
    </lineage>
</organism>
<proteinExistence type="inferred from homology"/>
<evidence type="ECO:0000313" key="7">
    <source>
        <dbReference type="Proteomes" id="UP000236319"/>
    </source>
</evidence>
<dbReference type="GeneID" id="39873936"/>
<comment type="caution">
    <text evidence="6">The sequence shown here is derived from an EMBL/GenBank/DDBJ whole genome shotgun (WGS) entry which is preliminary data.</text>
</comment>
<dbReference type="Pfam" id="PF22669">
    <property type="entry name" value="Exo_endo_phos2"/>
    <property type="match status" value="1"/>
</dbReference>
<dbReference type="SUPFAM" id="SSF56219">
    <property type="entry name" value="DNase I-like"/>
    <property type="match status" value="1"/>
</dbReference>
<name>A0A2H6KB07_9APIC</name>
<dbReference type="Gene3D" id="3.60.10.10">
    <property type="entry name" value="Endonuclease/exonuclease/phosphatase"/>
    <property type="match status" value="1"/>
</dbReference>
<feature type="domain" description="SAC" evidence="5">
    <location>
        <begin position="187"/>
        <end position="555"/>
    </location>
</feature>
<dbReference type="EMBL" id="BDSA01000002">
    <property type="protein sequence ID" value="GBE60166.1"/>
    <property type="molecule type" value="Genomic_DNA"/>
</dbReference>
<dbReference type="InterPro" id="IPR036691">
    <property type="entry name" value="Endo/exonu/phosph_ase_sf"/>
</dbReference>
<dbReference type="EC" id="3.1.3.36" evidence="3"/>
<keyword evidence="6" id="KW-0255">Endonuclease</keyword>
<dbReference type="InterPro" id="IPR002013">
    <property type="entry name" value="SAC_dom"/>
</dbReference>
<evidence type="ECO:0000256" key="3">
    <source>
        <dbReference type="ARBA" id="ARBA00013044"/>
    </source>
</evidence>
<keyword evidence="6" id="KW-0269">Exonuclease</keyword>
<dbReference type="GO" id="GO:0046856">
    <property type="term" value="P:phosphatidylinositol dephosphorylation"/>
    <property type="evidence" value="ECO:0007669"/>
    <property type="project" value="InterPro"/>
</dbReference>
<dbReference type="AlphaFoldDB" id="A0A2H6KB07"/>
<dbReference type="PANTHER" id="PTHR11200">
    <property type="entry name" value="INOSITOL 5-PHOSPHATASE"/>
    <property type="match status" value="1"/>
</dbReference>
<protein>
    <recommendedName>
        <fullName evidence="3">phosphoinositide 5-phosphatase</fullName>
        <ecNumber evidence="3">3.1.3.36</ecNumber>
    </recommendedName>
</protein>
<evidence type="ECO:0000256" key="2">
    <source>
        <dbReference type="ARBA" id="ARBA00009678"/>
    </source>
</evidence>
<keyword evidence="7" id="KW-1185">Reference proteome</keyword>
<reference evidence="6 7" key="1">
    <citation type="journal article" date="2017" name="BMC Genomics">
        <title>Whole-genome assembly of Babesia ovata and comparative genomics between closely related pathogens.</title>
        <authorList>
            <person name="Yamagishi J."/>
            <person name="Asada M."/>
            <person name="Hakimi H."/>
            <person name="Tanaka T.Q."/>
            <person name="Sugimoto C."/>
            <person name="Kawazu S."/>
        </authorList>
    </citation>
    <scope>NUCLEOTIDE SEQUENCE [LARGE SCALE GENOMIC DNA]</scope>
    <source>
        <strain evidence="6 7">Miyake</strain>
    </source>
</reference>
<dbReference type="VEuPathDB" id="PiroplasmaDB:BOVATA_016590"/>
<dbReference type="Proteomes" id="UP000236319">
    <property type="component" value="Unassembled WGS sequence"/>
</dbReference>